<organism evidence="3 4">
    <name type="scientific">Favolaschia claudopus</name>
    <dbReference type="NCBI Taxonomy" id="2862362"/>
    <lineage>
        <taxon>Eukaryota</taxon>
        <taxon>Fungi</taxon>
        <taxon>Dikarya</taxon>
        <taxon>Basidiomycota</taxon>
        <taxon>Agaricomycotina</taxon>
        <taxon>Agaricomycetes</taxon>
        <taxon>Agaricomycetidae</taxon>
        <taxon>Agaricales</taxon>
        <taxon>Marasmiineae</taxon>
        <taxon>Mycenaceae</taxon>
        <taxon>Favolaschia</taxon>
    </lineage>
</organism>
<keyword evidence="2" id="KW-0812">Transmembrane</keyword>
<dbReference type="Proteomes" id="UP001362999">
    <property type="component" value="Unassembled WGS sequence"/>
</dbReference>
<protein>
    <submittedName>
        <fullName evidence="3">Uncharacterized protein</fullName>
    </submittedName>
</protein>
<dbReference type="AlphaFoldDB" id="A0AAV9ZI07"/>
<feature type="compositionally biased region" description="Low complexity" evidence="1">
    <location>
        <begin position="59"/>
        <end position="73"/>
    </location>
</feature>
<evidence type="ECO:0000256" key="2">
    <source>
        <dbReference type="SAM" id="Phobius"/>
    </source>
</evidence>
<dbReference type="EMBL" id="JAWWNJ010000143">
    <property type="protein sequence ID" value="KAK6983955.1"/>
    <property type="molecule type" value="Genomic_DNA"/>
</dbReference>
<feature type="region of interest" description="Disordered" evidence="1">
    <location>
        <begin position="162"/>
        <end position="207"/>
    </location>
</feature>
<proteinExistence type="predicted"/>
<name>A0AAV9ZI07_9AGAR</name>
<comment type="caution">
    <text evidence="3">The sequence shown here is derived from an EMBL/GenBank/DDBJ whole genome shotgun (WGS) entry which is preliminary data.</text>
</comment>
<reference evidence="3 4" key="1">
    <citation type="journal article" date="2024" name="J Genomics">
        <title>Draft genome sequencing and assembly of Favolaschia claudopus CIRM-BRFM 2984 isolated from oak limbs.</title>
        <authorList>
            <person name="Navarro D."/>
            <person name="Drula E."/>
            <person name="Chaduli D."/>
            <person name="Cazenave R."/>
            <person name="Ahrendt S."/>
            <person name="Wang J."/>
            <person name="Lipzen A."/>
            <person name="Daum C."/>
            <person name="Barry K."/>
            <person name="Grigoriev I.V."/>
            <person name="Favel A."/>
            <person name="Rosso M.N."/>
            <person name="Martin F."/>
        </authorList>
    </citation>
    <scope>NUCLEOTIDE SEQUENCE [LARGE SCALE GENOMIC DNA]</scope>
    <source>
        <strain evidence="3 4">CIRM-BRFM 2984</strain>
    </source>
</reference>
<feature type="compositionally biased region" description="Polar residues" evidence="1">
    <location>
        <begin position="22"/>
        <end position="58"/>
    </location>
</feature>
<feature type="region of interest" description="Disordered" evidence="1">
    <location>
        <begin position="1"/>
        <end position="83"/>
    </location>
</feature>
<keyword evidence="2" id="KW-0472">Membrane</keyword>
<accession>A0AAV9ZI07</accession>
<keyword evidence="2" id="KW-1133">Transmembrane helix</keyword>
<evidence type="ECO:0000313" key="3">
    <source>
        <dbReference type="EMBL" id="KAK6983955.1"/>
    </source>
</evidence>
<gene>
    <name evidence="3" type="ORF">R3P38DRAFT_2807159</name>
</gene>
<sequence length="207" mass="21940">MISPLTLRIDDGSSDPLKPIPTASSDSIGNVGGRSSTTSILSPQPSLTGDVAGSTSDIAGSMSTASTSQSSLPSTPPASPSSRKSMTNIAVILGGAIGGLIFGAAIMITVFVWCRRWWARRREHHANVLQPYLPPESWSSAAYQNLSRKRPYQPLALQISFSNNRHSNPSPRHRPPGLRDETQGGVQEGVVESMQGGNDCPPPGYFA</sequence>
<feature type="transmembrane region" description="Helical" evidence="2">
    <location>
        <begin position="89"/>
        <end position="114"/>
    </location>
</feature>
<evidence type="ECO:0000256" key="1">
    <source>
        <dbReference type="SAM" id="MobiDB-lite"/>
    </source>
</evidence>
<keyword evidence="4" id="KW-1185">Reference proteome</keyword>
<evidence type="ECO:0000313" key="4">
    <source>
        <dbReference type="Proteomes" id="UP001362999"/>
    </source>
</evidence>